<feature type="transmembrane region" description="Helical" evidence="3">
    <location>
        <begin position="12"/>
        <end position="32"/>
    </location>
</feature>
<feature type="domain" description="CHAT" evidence="4">
    <location>
        <begin position="656"/>
        <end position="939"/>
    </location>
</feature>
<organism evidence="5 6">
    <name type="scientific">Plectonema cf. radiosum LEGE 06105</name>
    <dbReference type="NCBI Taxonomy" id="945769"/>
    <lineage>
        <taxon>Bacteria</taxon>
        <taxon>Bacillati</taxon>
        <taxon>Cyanobacteriota</taxon>
        <taxon>Cyanophyceae</taxon>
        <taxon>Oscillatoriophycideae</taxon>
        <taxon>Oscillatoriales</taxon>
        <taxon>Microcoleaceae</taxon>
        <taxon>Plectonema</taxon>
    </lineage>
</organism>
<name>A0A8J7F1W9_9CYAN</name>
<keyword evidence="1" id="KW-0802">TPR repeat</keyword>
<feature type="coiled-coil region" evidence="2">
    <location>
        <begin position="507"/>
        <end position="542"/>
    </location>
</feature>
<dbReference type="RefSeq" id="WP_193922516.1">
    <property type="nucleotide sequence ID" value="NZ_JADEWL010000064.1"/>
</dbReference>
<keyword evidence="6" id="KW-1185">Reference proteome</keyword>
<keyword evidence="3" id="KW-1133">Transmembrane helix</keyword>
<dbReference type="InterPro" id="IPR019734">
    <property type="entry name" value="TPR_rpt"/>
</dbReference>
<sequence>MPKQYPKQKRRILTAFFVVSFILTLFLSNVFINTSGIAFATVVKIQNQDTNQLVEKGIEYYNNGKFREAVQEWETALNIYQKNKQLPEQAIVRGNLANAFEKLGDLEESIKHWNAAVNLYQQVENPRETGRALTQLAQAYSNSGQYKKAIAILCGAEETEIDDNQIKNKKNTHQSNCLEKSALEISRTQKDIKGEIAALGSLGEAYRLLAKYNLATQYLDYAQQKVDVDNFSLQSKISNSLGNVYLGKGQLWSFYADSAKESELPKFDEIVLEAKSYYQNARNNFQNSYQIAVKQNNKPAQMGALMNLIQVDLRSQKLKSSPNNNLQLGNQIDNKKQALALLDELPDSPQKVFATIDLANLSADEKITSPLTQCPTKRQLSDEEVVRLLNQAIKTGNNIQDSRSESFALGAAGHFYECQKDYNQALELTKKALLAAEYKLQAKDSLYLWEWQQARLLEKTGSQSETISAAYERAFQTLEIIRSDIITADRDLQLDFRDVIQPLYRKLASLKLEKATAETNLSQKSNKEVEQQNQNNQELDTAREIIDSLRLAELQNYFGNDCIAALITPQKVDELLGGEQGKTAVFSSIFLEDKAAILLSLPDKSQHIQWIEQTNNQQITRKELESQIRSFFEELKGQQKFRIEDSPEAQKVYSQAQKIYDWIIRPFEEKGYLNQDKIQTLVFVQDGLFRSIPMSALIDKKQNQYLIEKYAIATTPSLRLTAPKADKRKPNRAMIFAFDKASEIDRKEFQALDFISKEIEALEKLFPDIKQLTKQDFTSSDSNQKPQKTDYPIIHIATHAQFGIIPEDTFLVIGKNQKLTISDLEKTLRKFDDDINGIDLLTLSACQTAAGDERATLGLAGIALEAGVNSALASLWSVDDKSTSILVKNFYANLQAGKSKAQALQQAQLALIHNSSKISEIQEEYKKPYYWSPFIMIGNWL</sequence>
<protein>
    <submittedName>
        <fullName evidence="5">CHAT domain-containing protein</fullName>
    </submittedName>
</protein>
<dbReference type="PROSITE" id="PS50005">
    <property type="entry name" value="TPR"/>
    <property type="match status" value="1"/>
</dbReference>
<dbReference type="PANTHER" id="PTHR10098:SF112">
    <property type="entry name" value="SLR0380 PROTEIN"/>
    <property type="match status" value="1"/>
</dbReference>
<comment type="caution">
    <text evidence="5">The sequence shown here is derived from an EMBL/GenBank/DDBJ whole genome shotgun (WGS) entry which is preliminary data.</text>
</comment>
<dbReference type="Pfam" id="PF13424">
    <property type="entry name" value="TPR_12"/>
    <property type="match status" value="1"/>
</dbReference>
<reference evidence="5" key="1">
    <citation type="submission" date="2020-10" db="EMBL/GenBank/DDBJ databases">
        <authorList>
            <person name="Castelo-Branco R."/>
            <person name="Eusebio N."/>
            <person name="Adriana R."/>
            <person name="Vieira A."/>
            <person name="Brugerolle De Fraissinette N."/>
            <person name="Rezende De Castro R."/>
            <person name="Schneider M.P."/>
            <person name="Vasconcelos V."/>
            <person name="Leao P.N."/>
        </authorList>
    </citation>
    <scope>NUCLEOTIDE SEQUENCE</scope>
    <source>
        <strain evidence="5">LEGE 06105</strain>
    </source>
</reference>
<evidence type="ECO:0000256" key="1">
    <source>
        <dbReference type="PROSITE-ProRule" id="PRU00339"/>
    </source>
</evidence>
<dbReference type="EMBL" id="JADEWL010000064">
    <property type="protein sequence ID" value="MBE9214573.1"/>
    <property type="molecule type" value="Genomic_DNA"/>
</dbReference>
<dbReference type="Proteomes" id="UP000620559">
    <property type="component" value="Unassembled WGS sequence"/>
</dbReference>
<keyword evidence="2" id="KW-0175">Coiled coil</keyword>
<keyword evidence="3" id="KW-0472">Membrane</keyword>
<dbReference type="InterPro" id="IPR024983">
    <property type="entry name" value="CHAT_dom"/>
</dbReference>
<feature type="repeat" description="TPR" evidence="1">
    <location>
        <begin position="50"/>
        <end position="83"/>
    </location>
</feature>
<dbReference type="PANTHER" id="PTHR10098">
    <property type="entry name" value="RAPSYN-RELATED"/>
    <property type="match status" value="1"/>
</dbReference>
<dbReference type="SUPFAM" id="SSF48452">
    <property type="entry name" value="TPR-like"/>
    <property type="match status" value="1"/>
</dbReference>
<accession>A0A8J7F1W9</accession>
<evidence type="ECO:0000313" key="5">
    <source>
        <dbReference type="EMBL" id="MBE9214573.1"/>
    </source>
</evidence>
<dbReference type="SMART" id="SM00028">
    <property type="entry name" value="TPR"/>
    <property type="match status" value="5"/>
</dbReference>
<dbReference type="AlphaFoldDB" id="A0A8J7F1W9"/>
<gene>
    <name evidence="5" type="ORF">IQ247_18185</name>
</gene>
<dbReference type="Pfam" id="PF12770">
    <property type="entry name" value="CHAT"/>
    <property type="match status" value="1"/>
</dbReference>
<evidence type="ECO:0000256" key="2">
    <source>
        <dbReference type="SAM" id="Coils"/>
    </source>
</evidence>
<evidence type="ECO:0000256" key="3">
    <source>
        <dbReference type="SAM" id="Phobius"/>
    </source>
</evidence>
<evidence type="ECO:0000313" key="6">
    <source>
        <dbReference type="Proteomes" id="UP000620559"/>
    </source>
</evidence>
<dbReference type="InterPro" id="IPR011990">
    <property type="entry name" value="TPR-like_helical_dom_sf"/>
</dbReference>
<dbReference type="Gene3D" id="1.25.40.10">
    <property type="entry name" value="Tetratricopeptide repeat domain"/>
    <property type="match status" value="2"/>
</dbReference>
<keyword evidence="3" id="KW-0812">Transmembrane</keyword>
<evidence type="ECO:0000259" key="4">
    <source>
        <dbReference type="Pfam" id="PF12770"/>
    </source>
</evidence>
<proteinExistence type="predicted"/>